<accession>A0A7V0T699</accession>
<dbReference type="Proteomes" id="UP000885672">
    <property type="component" value="Unassembled WGS sequence"/>
</dbReference>
<evidence type="ECO:0000313" key="2">
    <source>
        <dbReference type="EMBL" id="HDQ99731.1"/>
    </source>
</evidence>
<dbReference type="Pfam" id="PF13860">
    <property type="entry name" value="FlgD_ig"/>
    <property type="match status" value="1"/>
</dbReference>
<protein>
    <recommendedName>
        <fullName evidence="1">FlgD/Vpr Ig-like domain-containing protein</fullName>
    </recommendedName>
</protein>
<reference evidence="2" key="1">
    <citation type="journal article" date="2020" name="mSystems">
        <title>Genome- and Community-Level Interaction Insights into Carbon Utilization and Element Cycling Functions of Hydrothermarchaeota in Hydrothermal Sediment.</title>
        <authorList>
            <person name="Zhou Z."/>
            <person name="Liu Y."/>
            <person name="Xu W."/>
            <person name="Pan J."/>
            <person name="Luo Z.H."/>
            <person name="Li M."/>
        </authorList>
    </citation>
    <scope>NUCLEOTIDE SEQUENCE [LARGE SCALE GENOMIC DNA]</scope>
    <source>
        <strain evidence="2">SpSt-1182</strain>
    </source>
</reference>
<dbReference type="EMBL" id="DSBX01000207">
    <property type="protein sequence ID" value="HDQ99731.1"/>
    <property type="molecule type" value="Genomic_DNA"/>
</dbReference>
<dbReference type="InterPro" id="IPR025965">
    <property type="entry name" value="FlgD/Vpr_Ig-like"/>
</dbReference>
<gene>
    <name evidence="2" type="ORF">ENN51_05560</name>
</gene>
<dbReference type="Gene3D" id="2.60.40.4070">
    <property type="match status" value="1"/>
</dbReference>
<sequence>MSALLGLLLIAQLNSFEFTAIPGPQTAGDSFQITVIARDPSGGIHPYNGSALLSTSKDGLWSYVQPGVITFQNGVWQNDVIITLADTLYLRCVEPQNLITGQSNSFAVFSGPPDRLLLILPGEQYAPGSPDGKLPNPPRNQVAGTGFDIAAYLTDRWHNTIKARSDSVYFGATDRFADIPPGQLSDGSGSFPATLRAAGNQRLHGHPATGSPVTPDTSSSLAVNAGPYEQLLMLLPGETHLPGDTTTRPWAMPGKEGRPEEQFLGIPFPVEVQAADNCWNIVTAAAESVALSSFFPFNSVPEQAKLGETFQVEFLTAGPNQNLSARTLAGVSSYMSWVNIRPRTSLLEVEAPDTVRAGETTFVRVTMRDDNGLPVVAAPCRFSVIAGNGDMLDSALLSDTLGRVTARFLCSRARGDELNTIKVTADTVVTADIFVEMPDPSLLDGNIVVFPNPFGFNQDRAKITYYLRAAAPMTVTIYDTFGNEITNWKFGTGLEGARAGVNRIYWDGRNRSGRRVANGIYVVQVIGERHTGTTFNSSQRIGVIW</sequence>
<comment type="caution">
    <text evidence="2">The sequence shown here is derived from an EMBL/GenBank/DDBJ whole genome shotgun (WGS) entry which is preliminary data.</text>
</comment>
<organism evidence="2">
    <name type="scientific">candidate division WOR-3 bacterium</name>
    <dbReference type="NCBI Taxonomy" id="2052148"/>
    <lineage>
        <taxon>Bacteria</taxon>
        <taxon>Bacteria division WOR-3</taxon>
    </lineage>
</organism>
<dbReference type="AlphaFoldDB" id="A0A7V0T699"/>
<evidence type="ECO:0000259" key="1">
    <source>
        <dbReference type="Pfam" id="PF13860"/>
    </source>
</evidence>
<name>A0A7V0T699_UNCW3</name>
<feature type="domain" description="FlgD/Vpr Ig-like" evidence="1">
    <location>
        <begin position="458"/>
        <end position="525"/>
    </location>
</feature>
<proteinExistence type="predicted"/>